<evidence type="ECO:0000313" key="4">
    <source>
        <dbReference type="Proteomes" id="UP001407347"/>
    </source>
</evidence>
<evidence type="ECO:0000313" key="3">
    <source>
        <dbReference type="EMBL" id="MEN3238899.1"/>
    </source>
</evidence>
<feature type="region of interest" description="Disordered" evidence="2">
    <location>
        <begin position="130"/>
        <end position="245"/>
    </location>
</feature>
<feature type="region of interest" description="Disordered" evidence="2">
    <location>
        <begin position="605"/>
        <end position="647"/>
    </location>
</feature>
<feature type="compositionally biased region" description="Low complexity" evidence="2">
    <location>
        <begin position="217"/>
        <end position="232"/>
    </location>
</feature>
<evidence type="ECO:0000256" key="2">
    <source>
        <dbReference type="SAM" id="MobiDB-lite"/>
    </source>
</evidence>
<gene>
    <name evidence="3" type="ORF">PUR29_36300</name>
</gene>
<evidence type="ECO:0000256" key="1">
    <source>
        <dbReference type="SAM" id="Coils"/>
    </source>
</evidence>
<dbReference type="EMBL" id="JAQYXP010000009">
    <property type="protein sequence ID" value="MEN3238899.1"/>
    <property type="molecule type" value="Genomic_DNA"/>
</dbReference>
<feature type="region of interest" description="Disordered" evidence="2">
    <location>
        <begin position="1"/>
        <end position="46"/>
    </location>
</feature>
<sequence length="659" mass="67477">MSFGAPFGIPFGFAPPASPALDDPRAQRRRAPIGPDEVSPAAAGGAAGGIIPAGLLDAMMRPSTERGSPDFDATFASGQPGAGGSAADRLPLAQGMMGLAGQMGGQPGPQQQPAVSPFSFAGAMPTAPMEVGGGRGFGPGSASAGLPLPPRGGGAGAPPAPGPGASPIARAAAGQPLPFHGAPRAIAPTRASEAEAQDGAPFPPPRPTEFGGTGTRAQPEGPAAAPQAEAGSGAPGAAGGPSFLDRLGQGITQNASLFTSLGAGLMSTPGFGPGVAAGLKMHQDQQAKQEATGIARAELGLRLQKSVQDATGLKGNQALVKAAFPDLTPEQLASSNPQLVTAAIAKLQNGNAGRDMKADSAGVQRWVDTGQPVFAGDEGKADYQLVDVQVGNGQTQKQWLKKGEAGGVAVGQPGQAKPEVRAFKNPDGTESTRVLNQQTGTWEAPNYGASPPAAAAIDPNIPPGVDPATYRKELAKKTAAQQSSATDRAAMANSIMPILDRAEKAYRALGEMGGIGTINAGGPNRYVTGILRTEAEKMRQEYEATAKELELAQAQIKMKGQGAITEGERKILAFTLPRLDAADPQTGLTTLQGLRDQFARAQQADRLPSYELNAQGRPRGGEKFQQQQLQRRQSSRFDQLIGQGMSKEDAFATMQREGL</sequence>
<feature type="compositionally biased region" description="Low complexity" evidence="2">
    <location>
        <begin position="165"/>
        <end position="174"/>
    </location>
</feature>
<dbReference type="Proteomes" id="UP001407347">
    <property type="component" value="Unassembled WGS sequence"/>
</dbReference>
<reference evidence="3 4" key="1">
    <citation type="journal article" date="2023" name="PLoS ONE">
        <title>Complete genome assembly of Hawai'i environmental nontuberculous mycobacteria reveals unexpected co-isolation with methylobacteria.</title>
        <authorList>
            <person name="Hendrix J."/>
            <person name="Epperson L.E."/>
            <person name="Tong E.I."/>
            <person name="Chan Y.L."/>
            <person name="Hasan N.A."/>
            <person name="Dawrs S.N."/>
            <person name="Norton G.J."/>
            <person name="Virdi R."/>
            <person name="Crooks J.L."/>
            <person name="Chan E.D."/>
            <person name="Honda J.R."/>
            <person name="Strong M."/>
        </authorList>
    </citation>
    <scope>NUCLEOTIDE SEQUENCE [LARGE SCALE GENOMIC DNA]</scope>
    <source>
        <strain evidence="3 4">NJH_HI04-1</strain>
    </source>
</reference>
<feature type="compositionally biased region" description="Low complexity" evidence="2">
    <location>
        <begin position="624"/>
        <end position="640"/>
    </location>
</feature>
<keyword evidence="1" id="KW-0175">Coiled coil</keyword>
<feature type="region of interest" description="Disordered" evidence="2">
    <location>
        <begin position="407"/>
        <end position="432"/>
    </location>
</feature>
<name>A0ABV0A8N9_9HYPH</name>
<feature type="compositionally biased region" description="Low complexity" evidence="2">
    <location>
        <begin position="1"/>
        <end position="15"/>
    </location>
</feature>
<feature type="region of interest" description="Disordered" evidence="2">
    <location>
        <begin position="60"/>
        <end position="85"/>
    </location>
</feature>
<organism evidence="3 4">
    <name type="scientific">Methylobacterium ajmalii</name>
    <dbReference type="NCBI Taxonomy" id="2738439"/>
    <lineage>
        <taxon>Bacteria</taxon>
        <taxon>Pseudomonadati</taxon>
        <taxon>Pseudomonadota</taxon>
        <taxon>Alphaproteobacteria</taxon>
        <taxon>Hyphomicrobiales</taxon>
        <taxon>Methylobacteriaceae</taxon>
        <taxon>Methylobacterium</taxon>
    </lineage>
</organism>
<comment type="caution">
    <text evidence="3">The sequence shown here is derived from an EMBL/GenBank/DDBJ whole genome shotgun (WGS) entry which is preliminary data.</text>
</comment>
<protein>
    <submittedName>
        <fullName evidence="3">Uncharacterized protein</fullName>
    </submittedName>
</protein>
<keyword evidence="4" id="KW-1185">Reference proteome</keyword>
<accession>A0ABV0A8N9</accession>
<dbReference type="RefSeq" id="WP_346013847.1">
    <property type="nucleotide sequence ID" value="NZ_JAQYXP010000009.1"/>
</dbReference>
<proteinExistence type="predicted"/>
<feature type="coiled-coil region" evidence="1">
    <location>
        <begin position="532"/>
        <end position="559"/>
    </location>
</feature>